<dbReference type="Proteomes" id="UP000321523">
    <property type="component" value="Unassembled WGS sequence"/>
</dbReference>
<dbReference type="FunFam" id="3.10.350.10:FF:000001">
    <property type="entry name" value="Peptidoglycan-binding protein LysM"/>
    <property type="match status" value="1"/>
</dbReference>
<dbReference type="NCBIfam" id="NF008399">
    <property type="entry name" value="PRK11198.1"/>
    <property type="match status" value="1"/>
</dbReference>
<accession>A0A512DS17</accession>
<dbReference type="PANTHER" id="PTHR34700:SF8">
    <property type="entry name" value="POTASSIUM BINDING PROTEIN KBP"/>
    <property type="match status" value="1"/>
</dbReference>
<dbReference type="Pfam" id="PF04972">
    <property type="entry name" value="BON"/>
    <property type="match status" value="1"/>
</dbReference>
<dbReference type="Pfam" id="PF01476">
    <property type="entry name" value="LysM"/>
    <property type="match status" value="1"/>
</dbReference>
<dbReference type="OrthoDB" id="370541at2"/>
<dbReference type="EMBL" id="BJYZ01000015">
    <property type="protein sequence ID" value="GEO39278.1"/>
    <property type="molecule type" value="Genomic_DNA"/>
</dbReference>
<dbReference type="PANTHER" id="PTHR34700">
    <property type="entry name" value="POTASSIUM BINDING PROTEIN KBP"/>
    <property type="match status" value="1"/>
</dbReference>
<evidence type="ECO:0000256" key="3">
    <source>
        <dbReference type="ARBA" id="ARBA00072219"/>
    </source>
</evidence>
<keyword evidence="2" id="KW-0963">Cytoplasm</keyword>
<gene>
    <name evidence="6" type="ORF">SAE02_34260</name>
</gene>
<dbReference type="InterPro" id="IPR007055">
    <property type="entry name" value="BON_dom"/>
</dbReference>
<keyword evidence="7" id="KW-1185">Reference proteome</keyword>
<dbReference type="AlphaFoldDB" id="A0A512DS17"/>
<comment type="caution">
    <text evidence="6">The sequence shown here is derived from an EMBL/GenBank/DDBJ whole genome shotgun (WGS) entry which is preliminary data.</text>
</comment>
<dbReference type="InterPro" id="IPR018392">
    <property type="entry name" value="LysM"/>
</dbReference>
<evidence type="ECO:0000256" key="1">
    <source>
        <dbReference type="ARBA" id="ARBA00004496"/>
    </source>
</evidence>
<dbReference type="CDD" id="cd00118">
    <property type="entry name" value="LysM"/>
    <property type="match status" value="1"/>
</dbReference>
<dbReference type="InterPro" id="IPR036779">
    <property type="entry name" value="LysM_dom_sf"/>
</dbReference>
<dbReference type="Gene3D" id="3.30.1340.30">
    <property type="match status" value="1"/>
</dbReference>
<sequence length="161" mass="16945">MGLFDFVKEAGRKLGIGSDAPTPDELRAEVTKLGLDAKDLALDVQGDTVTVSGSAPSQELREKIVLAVGNVHGVAKVEDKLTVAALDGSTQGADASASGASVPAQGQAQAKFYTVKSGDTLSKISKEFYGDANRYNGIFEANRPMLEHPDKIYPGQVLRIP</sequence>
<evidence type="ECO:0000313" key="6">
    <source>
        <dbReference type="EMBL" id="GEO39278.1"/>
    </source>
</evidence>
<dbReference type="SUPFAM" id="SSF54106">
    <property type="entry name" value="LysM domain"/>
    <property type="match status" value="1"/>
</dbReference>
<dbReference type="SMART" id="SM00257">
    <property type="entry name" value="LysM"/>
    <property type="match status" value="1"/>
</dbReference>
<dbReference type="Gene3D" id="3.10.350.10">
    <property type="entry name" value="LysM domain"/>
    <property type="match status" value="1"/>
</dbReference>
<dbReference type="RefSeq" id="WP_044431108.1">
    <property type="nucleotide sequence ID" value="NZ_BJYZ01000015.1"/>
</dbReference>
<dbReference type="PROSITE" id="PS50914">
    <property type="entry name" value="BON"/>
    <property type="match status" value="1"/>
</dbReference>
<dbReference type="PROSITE" id="PS51782">
    <property type="entry name" value="LYSM"/>
    <property type="match status" value="1"/>
</dbReference>
<name>A0A512DS17_9PROT</name>
<feature type="domain" description="LysM" evidence="5">
    <location>
        <begin position="111"/>
        <end position="160"/>
    </location>
</feature>
<protein>
    <recommendedName>
        <fullName evidence="3">Potassium binding protein Kbp</fullName>
    </recommendedName>
</protein>
<reference evidence="6 7" key="1">
    <citation type="submission" date="2019-07" db="EMBL/GenBank/DDBJ databases">
        <title>Whole genome shotgun sequence of Skermanella aerolata NBRC 106429.</title>
        <authorList>
            <person name="Hosoyama A."/>
            <person name="Uohara A."/>
            <person name="Ohji S."/>
            <person name="Ichikawa N."/>
        </authorList>
    </citation>
    <scope>NUCLEOTIDE SEQUENCE [LARGE SCALE GENOMIC DNA]</scope>
    <source>
        <strain evidence="6 7">NBRC 106429</strain>
    </source>
</reference>
<feature type="domain" description="BON" evidence="4">
    <location>
        <begin position="18"/>
        <end position="85"/>
    </location>
</feature>
<evidence type="ECO:0000313" key="7">
    <source>
        <dbReference type="Proteomes" id="UP000321523"/>
    </source>
</evidence>
<dbReference type="GO" id="GO:0005737">
    <property type="term" value="C:cytoplasm"/>
    <property type="evidence" value="ECO:0007669"/>
    <property type="project" value="UniProtKB-SubCell"/>
</dbReference>
<organism evidence="6 7">
    <name type="scientific">Skermanella aerolata</name>
    <dbReference type="NCBI Taxonomy" id="393310"/>
    <lineage>
        <taxon>Bacteria</taxon>
        <taxon>Pseudomonadati</taxon>
        <taxon>Pseudomonadota</taxon>
        <taxon>Alphaproteobacteria</taxon>
        <taxon>Rhodospirillales</taxon>
        <taxon>Azospirillaceae</taxon>
        <taxon>Skermanella</taxon>
    </lineage>
</organism>
<proteinExistence type="predicted"/>
<evidence type="ECO:0000259" key="5">
    <source>
        <dbReference type="PROSITE" id="PS51782"/>
    </source>
</evidence>
<comment type="subcellular location">
    <subcellularLocation>
        <location evidence="1">Cytoplasm</location>
    </subcellularLocation>
</comment>
<evidence type="ECO:0000256" key="2">
    <source>
        <dbReference type="ARBA" id="ARBA00022490"/>
    </source>
</evidence>
<evidence type="ECO:0000259" key="4">
    <source>
        <dbReference type="PROSITE" id="PS50914"/>
    </source>
</evidence>
<dbReference type="InterPro" id="IPR052196">
    <property type="entry name" value="Bact_Kbp"/>
</dbReference>